<accession>A0A0V1M0F1</accession>
<keyword evidence="2" id="KW-1185">Reference proteome</keyword>
<evidence type="ECO:0000313" key="2">
    <source>
        <dbReference type="Proteomes" id="UP000054843"/>
    </source>
</evidence>
<proteinExistence type="predicted"/>
<evidence type="ECO:0000313" key="1">
    <source>
        <dbReference type="EMBL" id="KRZ64910.1"/>
    </source>
</evidence>
<feature type="non-terminal residue" evidence="1">
    <location>
        <position position="196"/>
    </location>
</feature>
<dbReference type="Proteomes" id="UP000054843">
    <property type="component" value="Unassembled WGS sequence"/>
</dbReference>
<name>A0A0V1M0F1_9BILA</name>
<dbReference type="EMBL" id="JYDO01000670">
    <property type="protein sequence ID" value="KRZ64910.1"/>
    <property type="molecule type" value="Genomic_DNA"/>
</dbReference>
<comment type="caution">
    <text evidence="1">The sequence shown here is derived from an EMBL/GenBank/DDBJ whole genome shotgun (WGS) entry which is preliminary data.</text>
</comment>
<organism evidence="1 2">
    <name type="scientific">Trichinella papuae</name>
    <dbReference type="NCBI Taxonomy" id="268474"/>
    <lineage>
        <taxon>Eukaryota</taxon>
        <taxon>Metazoa</taxon>
        <taxon>Ecdysozoa</taxon>
        <taxon>Nematoda</taxon>
        <taxon>Enoplea</taxon>
        <taxon>Dorylaimia</taxon>
        <taxon>Trichinellida</taxon>
        <taxon>Trichinellidae</taxon>
        <taxon>Trichinella</taxon>
    </lineage>
</organism>
<sequence length="196" mass="22251">MGELDDKLSKFVKDTISFKGSLRENHAVMAGEFARSYMIGRESPNRLEIITSQVGKELGYQARKIIDTLCDGEGYIYLNGEASQGEDYEVHKCRRVDGNVVLIYSFHRGLVHDPLSDVLSMAHGLHLGCVISWNKVYCAYPWGVSVDSQLVRTSSFGAAQRRELRSWFDEHFPQSSPSVCFATRTGEQHWWSFLHV</sequence>
<reference evidence="1 2" key="1">
    <citation type="submission" date="2015-01" db="EMBL/GenBank/DDBJ databases">
        <title>Evolution of Trichinella species and genotypes.</title>
        <authorList>
            <person name="Korhonen P.K."/>
            <person name="Edoardo P."/>
            <person name="Giuseppe L.R."/>
            <person name="Gasser R.B."/>
        </authorList>
    </citation>
    <scope>NUCLEOTIDE SEQUENCE [LARGE SCALE GENOMIC DNA]</scope>
    <source>
        <strain evidence="1">ISS1980</strain>
    </source>
</reference>
<protein>
    <submittedName>
        <fullName evidence="1">Uncharacterized protein</fullName>
    </submittedName>
</protein>
<gene>
    <name evidence="1" type="ORF">T10_7039</name>
</gene>
<dbReference type="AlphaFoldDB" id="A0A0V1M0F1"/>